<feature type="signal peptide" evidence="1">
    <location>
        <begin position="1"/>
        <end position="18"/>
    </location>
</feature>
<protein>
    <submittedName>
        <fullName evidence="2">Uncharacterized protein</fullName>
    </submittedName>
</protein>
<accession>A0A7U2FG64</accession>
<dbReference type="KEGG" id="pno:SNOG_10599"/>
<proteinExistence type="predicted"/>
<sequence length="138" mass="14350">MKLSGIVGLAALAGIIEALPTVGSGSASIEARDAQCSPPGEHKCALMIWATVGMNGQGATVVDGSCKDIRAKAKYDTGKGKGFSADLTTTYGPHLYMGAAYIGVNNLDAVTYQYKGQSYTGKDCNKLSPNLFQCNFAC</sequence>
<feature type="chain" id="PRO_5034924378" evidence="1">
    <location>
        <begin position="19"/>
        <end position="138"/>
    </location>
</feature>
<dbReference type="EMBL" id="CP069039">
    <property type="protein sequence ID" value="QRD04665.1"/>
    <property type="molecule type" value="Genomic_DNA"/>
</dbReference>
<reference evidence="3" key="1">
    <citation type="journal article" date="2021" name="BMC Genomics">
        <title>Chromosome-level genome assembly and manually-curated proteome of model necrotroph Parastagonospora nodorum Sn15 reveals a genome-wide trove of candidate effector homologs, and redundancy of virulence-related functions within an accessory chromosome.</title>
        <authorList>
            <person name="Bertazzoni S."/>
            <person name="Jones D.A.B."/>
            <person name="Phan H.T."/>
            <person name="Tan K.-C."/>
            <person name="Hane J.K."/>
        </authorList>
    </citation>
    <scope>NUCLEOTIDE SEQUENCE [LARGE SCALE GENOMIC DNA]</scope>
    <source>
        <strain evidence="3">SN15 / ATCC MYA-4574 / FGSC 10173)</strain>
    </source>
</reference>
<evidence type="ECO:0000313" key="3">
    <source>
        <dbReference type="Proteomes" id="UP000663193"/>
    </source>
</evidence>
<keyword evidence="1" id="KW-0732">Signal</keyword>
<dbReference type="AlphaFoldDB" id="A0A7U2FG64"/>
<dbReference type="VEuPathDB" id="FungiDB:JI435_105990"/>
<keyword evidence="3" id="KW-1185">Reference proteome</keyword>
<dbReference type="Proteomes" id="UP000663193">
    <property type="component" value="Chromosome 17"/>
</dbReference>
<dbReference type="OrthoDB" id="5061231at2759"/>
<name>A0A7U2FG64_PHANO</name>
<gene>
    <name evidence="2" type="ORF">JI435_105990</name>
</gene>
<evidence type="ECO:0000256" key="1">
    <source>
        <dbReference type="SAM" id="SignalP"/>
    </source>
</evidence>
<dbReference type="RefSeq" id="XP_001800864.1">
    <property type="nucleotide sequence ID" value="XM_001800812.1"/>
</dbReference>
<evidence type="ECO:0000313" key="2">
    <source>
        <dbReference type="EMBL" id="QRD04665.1"/>
    </source>
</evidence>
<organism evidence="2 3">
    <name type="scientific">Phaeosphaeria nodorum (strain SN15 / ATCC MYA-4574 / FGSC 10173)</name>
    <name type="common">Glume blotch fungus</name>
    <name type="synonym">Parastagonospora nodorum</name>
    <dbReference type="NCBI Taxonomy" id="321614"/>
    <lineage>
        <taxon>Eukaryota</taxon>
        <taxon>Fungi</taxon>
        <taxon>Dikarya</taxon>
        <taxon>Ascomycota</taxon>
        <taxon>Pezizomycotina</taxon>
        <taxon>Dothideomycetes</taxon>
        <taxon>Pleosporomycetidae</taxon>
        <taxon>Pleosporales</taxon>
        <taxon>Pleosporineae</taxon>
        <taxon>Phaeosphaeriaceae</taxon>
        <taxon>Parastagonospora</taxon>
    </lineage>
</organism>